<dbReference type="RefSeq" id="XP_033593198.1">
    <property type="nucleotide sequence ID" value="XM_033738745.1"/>
</dbReference>
<dbReference type="GeneID" id="54479746"/>
<feature type="region of interest" description="Disordered" evidence="1">
    <location>
        <begin position="23"/>
        <end position="42"/>
    </location>
</feature>
<feature type="compositionally biased region" description="Basic residues" evidence="1">
    <location>
        <begin position="27"/>
        <end position="36"/>
    </location>
</feature>
<dbReference type="AlphaFoldDB" id="A0A6A6Q3M4"/>
<organism evidence="2 3">
    <name type="scientific">Neohortaea acidophila</name>
    <dbReference type="NCBI Taxonomy" id="245834"/>
    <lineage>
        <taxon>Eukaryota</taxon>
        <taxon>Fungi</taxon>
        <taxon>Dikarya</taxon>
        <taxon>Ascomycota</taxon>
        <taxon>Pezizomycotina</taxon>
        <taxon>Dothideomycetes</taxon>
        <taxon>Dothideomycetidae</taxon>
        <taxon>Mycosphaerellales</taxon>
        <taxon>Teratosphaeriaceae</taxon>
        <taxon>Neohortaea</taxon>
    </lineage>
</organism>
<proteinExistence type="predicted"/>
<feature type="compositionally biased region" description="Basic residues" evidence="1">
    <location>
        <begin position="126"/>
        <end position="135"/>
    </location>
</feature>
<dbReference type="Proteomes" id="UP000799767">
    <property type="component" value="Unassembled WGS sequence"/>
</dbReference>
<name>A0A6A6Q3M4_9PEZI</name>
<protein>
    <submittedName>
        <fullName evidence="2">Uncharacterized protein</fullName>
    </submittedName>
</protein>
<gene>
    <name evidence="2" type="ORF">BDY17DRAFT_82789</name>
</gene>
<sequence length="218" mass="24634">MTRPPALSHLHTCSIQLKAFGCPPQPRHGHRLRPQSRHNGGGDCSCSLALLPHRRSLARHHAKRRELRSALHQIPNPALRPQALLRRVSRKPLLAGAQHLPQPQRPRASAAQTPPVPRLPQQARRPAPRHQRRRPPSLPRQAPRRAAGLSRRDLQHLLRSRRESRPRHRLSLVPHHRPGAWLRAGGRRRALVGAQAGHMDADEAHWHARARRLLLSGG</sequence>
<accession>A0A6A6Q3M4</accession>
<evidence type="ECO:0000256" key="1">
    <source>
        <dbReference type="SAM" id="MobiDB-lite"/>
    </source>
</evidence>
<evidence type="ECO:0000313" key="2">
    <source>
        <dbReference type="EMBL" id="KAF2486629.1"/>
    </source>
</evidence>
<evidence type="ECO:0000313" key="3">
    <source>
        <dbReference type="Proteomes" id="UP000799767"/>
    </source>
</evidence>
<dbReference type="EMBL" id="MU001632">
    <property type="protein sequence ID" value="KAF2486629.1"/>
    <property type="molecule type" value="Genomic_DNA"/>
</dbReference>
<feature type="region of interest" description="Disordered" evidence="1">
    <location>
        <begin position="97"/>
        <end position="153"/>
    </location>
</feature>
<reference evidence="2" key="1">
    <citation type="journal article" date="2020" name="Stud. Mycol.">
        <title>101 Dothideomycetes genomes: a test case for predicting lifestyles and emergence of pathogens.</title>
        <authorList>
            <person name="Haridas S."/>
            <person name="Albert R."/>
            <person name="Binder M."/>
            <person name="Bloem J."/>
            <person name="Labutti K."/>
            <person name="Salamov A."/>
            <person name="Andreopoulos B."/>
            <person name="Baker S."/>
            <person name="Barry K."/>
            <person name="Bills G."/>
            <person name="Bluhm B."/>
            <person name="Cannon C."/>
            <person name="Castanera R."/>
            <person name="Culley D."/>
            <person name="Daum C."/>
            <person name="Ezra D."/>
            <person name="Gonzalez J."/>
            <person name="Henrissat B."/>
            <person name="Kuo A."/>
            <person name="Liang C."/>
            <person name="Lipzen A."/>
            <person name="Lutzoni F."/>
            <person name="Magnuson J."/>
            <person name="Mondo S."/>
            <person name="Nolan M."/>
            <person name="Ohm R."/>
            <person name="Pangilinan J."/>
            <person name="Park H.-J."/>
            <person name="Ramirez L."/>
            <person name="Alfaro M."/>
            <person name="Sun H."/>
            <person name="Tritt A."/>
            <person name="Yoshinaga Y."/>
            <person name="Zwiers L.-H."/>
            <person name="Turgeon B."/>
            <person name="Goodwin S."/>
            <person name="Spatafora J."/>
            <person name="Crous P."/>
            <person name="Grigoriev I."/>
        </authorList>
    </citation>
    <scope>NUCLEOTIDE SEQUENCE</scope>
    <source>
        <strain evidence="2">CBS 113389</strain>
    </source>
</reference>
<keyword evidence="3" id="KW-1185">Reference proteome</keyword>